<name>A0A6G9YBG8_9NOCA</name>
<proteinExistence type="predicted"/>
<dbReference type="EMBL" id="CP046172">
    <property type="protein sequence ID" value="QIS10552.1"/>
    <property type="molecule type" value="Genomic_DNA"/>
</dbReference>
<evidence type="ECO:0000313" key="2">
    <source>
        <dbReference type="EMBL" id="QIS10552.1"/>
    </source>
</evidence>
<dbReference type="Proteomes" id="UP000503540">
    <property type="component" value="Chromosome"/>
</dbReference>
<evidence type="ECO:0000313" key="3">
    <source>
        <dbReference type="Proteomes" id="UP000503540"/>
    </source>
</evidence>
<keyword evidence="3" id="KW-1185">Reference proteome</keyword>
<sequence length="47" mass="5126">MKRVLFLVMAVIVAISAYDYGTAADHYVLVVAGGFLTAMFLIGKFIE</sequence>
<gene>
    <name evidence="2" type="ORF">F5544_13315</name>
</gene>
<dbReference type="AlphaFoldDB" id="A0A6G9YBG8"/>
<keyword evidence="1" id="KW-0812">Transmembrane</keyword>
<feature type="transmembrane region" description="Helical" evidence="1">
    <location>
        <begin position="27"/>
        <end position="46"/>
    </location>
</feature>
<evidence type="ECO:0000256" key="1">
    <source>
        <dbReference type="SAM" id="Phobius"/>
    </source>
</evidence>
<keyword evidence="1" id="KW-0472">Membrane</keyword>
<reference evidence="2 3" key="1">
    <citation type="journal article" date="2019" name="ACS Chem. Biol.">
        <title>Identification and Mobilization of a Cryptic Antibiotic Biosynthesis Gene Locus from a Human-Pathogenic Nocardia Isolate.</title>
        <authorList>
            <person name="Herisse M."/>
            <person name="Ishida K."/>
            <person name="Porter J.L."/>
            <person name="Howden B."/>
            <person name="Hertweck C."/>
            <person name="Stinear T.P."/>
            <person name="Pidot S.J."/>
        </authorList>
    </citation>
    <scope>NUCLEOTIDE SEQUENCE [LARGE SCALE GENOMIC DNA]</scope>
    <source>
        <strain evidence="2 3">AUSMDU00012717</strain>
    </source>
</reference>
<dbReference type="RefSeq" id="WP_167473512.1">
    <property type="nucleotide sequence ID" value="NZ_CP046172.1"/>
</dbReference>
<keyword evidence="1" id="KW-1133">Transmembrane helix</keyword>
<dbReference type="KEGG" id="nah:F5544_13315"/>
<protein>
    <submittedName>
        <fullName evidence="2">Uncharacterized protein</fullName>
    </submittedName>
</protein>
<accession>A0A6G9YBG8</accession>
<organism evidence="2 3">
    <name type="scientific">Nocardia arthritidis</name>
    <dbReference type="NCBI Taxonomy" id="228602"/>
    <lineage>
        <taxon>Bacteria</taxon>
        <taxon>Bacillati</taxon>
        <taxon>Actinomycetota</taxon>
        <taxon>Actinomycetes</taxon>
        <taxon>Mycobacteriales</taxon>
        <taxon>Nocardiaceae</taxon>
        <taxon>Nocardia</taxon>
    </lineage>
</organism>